<dbReference type="EMBL" id="JAMSKV010000001">
    <property type="protein sequence ID" value="MCQ8276849.1"/>
    <property type="molecule type" value="Genomic_DNA"/>
</dbReference>
<protein>
    <submittedName>
        <fullName evidence="1">DUF4112 domain-containing protein</fullName>
    </submittedName>
</protein>
<proteinExistence type="predicted"/>
<keyword evidence="2" id="KW-1185">Reference proteome</keyword>
<dbReference type="RefSeq" id="WP_422862298.1">
    <property type="nucleotide sequence ID" value="NZ_JAMSKV010000001.1"/>
</dbReference>
<gene>
    <name evidence="1" type="ORF">NFI95_00090</name>
</gene>
<sequence length="136" mass="14714">MPRLNETADALLARPALSARERTRRLNRIKKLAWLLDAAVRLPGTRFRFGLGAVVGLTPAAGDAAMTAISLYIVYEAYRLGLPTKTIVRMLGNVGIEALAGSVPVVGDVFDAGFKANLRNIMLIDAHEAATRQEKN</sequence>
<organism evidence="1 2">
    <name type="scientific">Endosaccharibacter trunci</name>
    <dbReference type="NCBI Taxonomy" id="2812733"/>
    <lineage>
        <taxon>Bacteria</taxon>
        <taxon>Pseudomonadati</taxon>
        <taxon>Pseudomonadota</taxon>
        <taxon>Alphaproteobacteria</taxon>
        <taxon>Acetobacterales</taxon>
        <taxon>Acetobacteraceae</taxon>
        <taxon>Endosaccharibacter</taxon>
    </lineage>
</organism>
<reference evidence="1 2" key="1">
    <citation type="submission" date="2022-06" db="EMBL/GenBank/DDBJ databases">
        <title>Endosaccharibacter gen. nov., sp. nov., endophytic bacteria isolated from sugarcane.</title>
        <authorList>
            <person name="Pitiwittayakul N."/>
            <person name="Yukphan P."/>
            <person name="Charoenyingcharoen P."/>
            <person name="Tanasupawat S."/>
        </authorList>
    </citation>
    <scope>NUCLEOTIDE SEQUENCE [LARGE SCALE GENOMIC DNA]</scope>
    <source>
        <strain evidence="1 2">KSS8</strain>
    </source>
</reference>
<evidence type="ECO:0000313" key="2">
    <source>
        <dbReference type="Proteomes" id="UP001524587"/>
    </source>
</evidence>
<comment type="caution">
    <text evidence="1">The sequence shown here is derived from an EMBL/GenBank/DDBJ whole genome shotgun (WGS) entry which is preliminary data.</text>
</comment>
<dbReference type="Proteomes" id="UP001524587">
    <property type="component" value="Unassembled WGS sequence"/>
</dbReference>
<dbReference type="PANTHER" id="PTHR35519">
    <property type="entry name" value="MEMBRANE PROTEINS"/>
    <property type="match status" value="1"/>
</dbReference>
<dbReference type="Pfam" id="PF13430">
    <property type="entry name" value="DUF4112"/>
    <property type="match status" value="1"/>
</dbReference>
<evidence type="ECO:0000313" key="1">
    <source>
        <dbReference type="EMBL" id="MCQ8276849.1"/>
    </source>
</evidence>
<dbReference type="PANTHER" id="PTHR35519:SF2">
    <property type="entry name" value="PH DOMAIN PROTEIN"/>
    <property type="match status" value="1"/>
</dbReference>
<accession>A0ABT1W1V4</accession>
<name>A0ABT1W1V4_9PROT</name>
<dbReference type="InterPro" id="IPR025187">
    <property type="entry name" value="DUF4112"/>
</dbReference>